<feature type="domain" description="Chitin-binding type-2" evidence="2">
    <location>
        <begin position="206"/>
        <end position="263"/>
    </location>
</feature>
<dbReference type="InParanoid" id="A0A1V9XBB9"/>
<keyword evidence="4" id="KW-1185">Reference proteome</keyword>
<dbReference type="Proteomes" id="UP000192247">
    <property type="component" value="Unassembled WGS sequence"/>
</dbReference>
<feature type="non-terminal residue" evidence="3">
    <location>
        <position position="1"/>
    </location>
</feature>
<dbReference type="SUPFAM" id="SSF57625">
    <property type="entry name" value="Invertebrate chitin-binding proteins"/>
    <property type="match status" value="1"/>
</dbReference>
<sequence>ASSSIFLKSSSPTQQKHSSGAHEDSSEFSENSISVSESSSVTQESSSVFLEGSSPTQQKHSSGAQEDSSVFSENPIIVSESSSVTQASSSIFLKSSSPTQQKHSSGAQEDSSIFFERSTPVSESSSATKKSPSVSLESLSTTSENFSASDQSETTTPTIDNRAPSVQKGPFTSVHHSSIATTIVSNGVTRPTTTTTNAFVNNEPARPLCKVDSLYMSHERYCTRFYHCVNYRRFEKHCPLGTLWDQRAQKCNYIWIVQTNCPYRDEKSIATVNRSLKRKARRRWY</sequence>
<feature type="compositionally biased region" description="Low complexity" evidence="1">
    <location>
        <begin position="120"/>
        <end position="144"/>
    </location>
</feature>
<reference evidence="3 4" key="1">
    <citation type="journal article" date="2017" name="Gigascience">
        <title>Draft genome of the honey bee ectoparasitic mite, Tropilaelaps mercedesae, is shaped by the parasitic life history.</title>
        <authorList>
            <person name="Dong X."/>
            <person name="Armstrong S.D."/>
            <person name="Xia D."/>
            <person name="Makepeace B.L."/>
            <person name="Darby A.C."/>
            <person name="Kadowaki T."/>
        </authorList>
    </citation>
    <scope>NUCLEOTIDE SEQUENCE [LARGE SCALE GENOMIC DNA]</scope>
    <source>
        <strain evidence="3">Wuxi-XJTLU</strain>
    </source>
</reference>
<dbReference type="Pfam" id="PF01607">
    <property type="entry name" value="CBM_14"/>
    <property type="match status" value="1"/>
</dbReference>
<feature type="compositionally biased region" description="Polar residues" evidence="1">
    <location>
        <begin position="93"/>
        <end position="111"/>
    </location>
</feature>
<comment type="caution">
    <text evidence="3">The sequence shown here is derived from an EMBL/GenBank/DDBJ whole genome shotgun (WGS) entry which is preliminary data.</text>
</comment>
<dbReference type="InterPro" id="IPR002557">
    <property type="entry name" value="Chitin-bd_dom"/>
</dbReference>
<feature type="compositionally biased region" description="Polar residues" evidence="1">
    <location>
        <begin position="145"/>
        <end position="159"/>
    </location>
</feature>
<name>A0A1V9XBB9_9ACAR</name>
<dbReference type="GO" id="GO:0005576">
    <property type="term" value="C:extracellular region"/>
    <property type="evidence" value="ECO:0007669"/>
    <property type="project" value="InterPro"/>
</dbReference>
<dbReference type="Gene3D" id="2.170.140.10">
    <property type="entry name" value="Chitin binding domain"/>
    <property type="match status" value="1"/>
</dbReference>
<dbReference type="AlphaFoldDB" id="A0A1V9XBB9"/>
<feature type="region of interest" description="Disordered" evidence="1">
    <location>
        <begin position="93"/>
        <end position="172"/>
    </location>
</feature>
<evidence type="ECO:0000313" key="3">
    <source>
        <dbReference type="EMBL" id="OQR70658.1"/>
    </source>
</evidence>
<feature type="region of interest" description="Disordered" evidence="1">
    <location>
        <begin position="1"/>
        <end position="74"/>
    </location>
</feature>
<dbReference type="PROSITE" id="PS50940">
    <property type="entry name" value="CHIT_BIND_II"/>
    <property type="match status" value="1"/>
</dbReference>
<dbReference type="InterPro" id="IPR036508">
    <property type="entry name" value="Chitin-bd_dom_sf"/>
</dbReference>
<accession>A0A1V9XBB9</accession>
<dbReference type="SMART" id="SM00494">
    <property type="entry name" value="ChtBD2"/>
    <property type="match status" value="1"/>
</dbReference>
<dbReference type="EMBL" id="MNPL01016780">
    <property type="protein sequence ID" value="OQR70658.1"/>
    <property type="molecule type" value="Genomic_DNA"/>
</dbReference>
<feature type="compositionally biased region" description="Low complexity" evidence="1">
    <location>
        <begin position="28"/>
        <end position="48"/>
    </location>
</feature>
<feature type="compositionally biased region" description="Polar residues" evidence="1">
    <location>
        <begin position="1"/>
        <end position="18"/>
    </location>
</feature>
<proteinExistence type="predicted"/>
<gene>
    <name evidence="3" type="ORF">BIW11_11487</name>
</gene>
<dbReference type="OrthoDB" id="6020543at2759"/>
<feature type="compositionally biased region" description="Polar residues" evidence="1">
    <location>
        <begin position="53"/>
        <end position="72"/>
    </location>
</feature>
<organism evidence="3 4">
    <name type="scientific">Tropilaelaps mercedesae</name>
    <dbReference type="NCBI Taxonomy" id="418985"/>
    <lineage>
        <taxon>Eukaryota</taxon>
        <taxon>Metazoa</taxon>
        <taxon>Ecdysozoa</taxon>
        <taxon>Arthropoda</taxon>
        <taxon>Chelicerata</taxon>
        <taxon>Arachnida</taxon>
        <taxon>Acari</taxon>
        <taxon>Parasitiformes</taxon>
        <taxon>Mesostigmata</taxon>
        <taxon>Gamasina</taxon>
        <taxon>Dermanyssoidea</taxon>
        <taxon>Laelapidae</taxon>
        <taxon>Tropilaelaps</taxon>
    </lineage>
</organism>
<protein>
    <recommendedName>
        <fullName evidence="2">Chitin-binding type-2 domain-containing protein</fullName>
    </recommendedName>
</protein>
<dbReference type="GO" id="GO:0008061">
    <property type="term" value="F:chitin binding"/>
    <property type="evidence" value="ECO:0007669"/>
    <property type="project" value="InterPro"/>
</dbReference>
<evidence type="ECO:0000259" key="2">
    <source>
        <dbReference type="PROSITE" id="PS50940"/>
    </source>
</evidence>
<evidence type="ECO:0000313" key="4">
    <source>
        <dbReference type="Proteomes" id="UP000192247"/>
    </source>
</evidence>
<evidence type="ECO:0000256" key="1">
    <source>
        <dbReference type="SAM" id="MobiDB-lite"/>
    </source>
</evidence>